<protein>
    <submittedName>
        <fullName evidence="1">Uncharacterized protein</fullName>
    </submittedName>
</protein>
<sequence length="164" mass="17229">MIAKVRWRLGHSAGVAQGVEAMAFAGEGDQKVVPTVVATDARKAVGKDALFEVLAKRLLHIRGRGVVVALAVELAGAGELKQVGVKAVGQGQGHCRRGDAGPTAGGTDLAFEFVAVACATAACAWILKFWRVHVSTYVEVDTMLLIFVFIGKMALLVAPRSDFA</sequence>
<name>A0A1Q8YFP0_9BURK</name>
<dbReference type="Proteomes" id="UP000185911">
    <property type="component" value="Unassembled WGS sequence"/>
</dbReference>
<gene>
    <name evidence="1" type="ORF">BLL52_1607</name>
</gene>
<evidence type="ECO:0000313" key="2">
    <source>
        <dbReference type="Proteomes" id="UP000185911"/>
    </source>
</evidence>
<comment type="caution">
    <text evidence="1">The sequence shown here is derived from an EMBL/GenBank/DDBJ whole genome shotgun (WGS) entry which is preliminary data.</text>
</comment>
<evidence type="ECO:0000313" key="1">
    <source>
        <dbReference type="EMBL" id="OLP06861.1"/>
    </source>
</evidence>
<reference evidence="1 2" key="1">
    <citation type="submission" date="2017-01" db="EMBL/GenBank/DDBJ databases">
        <title>Genome sequence of Rhodoferax antarcticus ANT.BR, a psychrophilic purple nonsulfur bacterium from an Antarctic microbial mat.</title>
        <authorList>
            <person name="Baker J."/>
            <person name="Riester C."/>
            <person name="Skinner B."/>
            <person name="Newell A."/>
            <person name="Swingley W."/>
            <person name="Madigan M."/>
            <person name="Jung D."/>
            <person name="Asao M."/>
            <person name="Chen M."/>
            <person name="Loughlin P."/>
            <person name="Pan H."/>
            <person name="Lin S."/>
            <person name="Li N."/>
            <person name="Shaw J."/>
            <person name="Prado M."/>
            <person name="Sherman C."/>
            <person name="Li X."/>
            <person name="Tang J."/>
            <person name="Blankenship R."/>
            <person name="Zhao T."/>
            <person name="Touchman J."/>
            <person name="Sattley M."/>
        </authorList>
    </citation>
    <scope>NUCLEOTIDE SEQUENCE [LARGE SCALE GENOMIC DNA]</scope>
    <source>
        <strain evidence="1 2">ANT.BR</strain>
    </source>
</reference>
<dbReference type="AlphaFoldDB" id="A0A1Q8YFP0"/>
<proteinExistence type="predicted"/>
<organism evidence="1 2">
    <name type="scientific">Rhodoferax antarcticus ANT.BR</name>
    <dbReference type="NCBI Taxonomy" id="1111071"/>
    <lineage>
        <taxon>Bacteria</taxon>
        <taxon>Pseudomonadati</taxon>
        <taxon>Pseudomonadota</taxon>
        <taxon>Betaproteobacteria</taxon>
        <taxon>Burkholderiales</taxon>
        <taxon>Comamonadaceae</taxon>
        <taxon>Rhodoferax</taxon>
    </lineage>
</organism>
<accession>A0A1Q8YFP0</accession>
<keyword evidence="2" id="KW-1185">Reference proteome</keyword>
<dbReference type="EMBL" id="MSYM01000011">
    <property type="protein sequence ID" value="OLP06861.1"/>
    <property type="molecule type" value="Genomic_DNA"/>
</dbReference>